<evidence type="ECO:0000256" key="4">
    <source>
        <dbReference type="ARBA" id="ARBA00022605"/>
    </source>
</evidence>
<evidence type="ECO:0000313" key="11">
    <source>
        <dbReference type="EMBL" id="RXE57427.1"/>
    </source>
</evidence>
<comment type="pathway">
    <text evidence="1">Amino-acid biosynthesis; L-tryptophan biosynthesis; L-tryptophan from chorismate: step 1/5.</text>
</comment>
<evidence type="ECO:0000256" key="7">
    <source>
        <dbReference type="ARBA" id="ARBA00023239"/>
    </source>
</evidence>
<dbReference type="GO" id="GO:0000162">
    <property type="term" value="P:L-tryptophan biosynthetic process"/>
    <property type="evidence" value="ECO:0007669"/>
    <property type="project" value="UniProtKB-UniPathway"/>
</dbReference>
<dbReference type="UniPathway" id="UPA00035">
    <property type="reaction ID" value="UER00040"/>
</dbReference>
<keyword evidence="7" id="KW-0456">Lyase</keyword>
<keyword evidence="6" id="KW-0057">Aromatic amino acid biosynthesis</keyword>
<dbReference type="PANTHER" id="PTHR11236">
    <property type="entry name" value="AMINOBENZOATE/ANTHRANILATE SYNTHASE"/>
    <property type="match status" value="1"/>
</dbReference>
<dbReference type="EMBL" id="LHQS01000001">
    <property type="protein sequence ID" value="RXE57427.1"/>
    <property type="molecule type" value="Genomic_DNA"/>
</dbReference>
<keyword evidence="5" id="KW-0822">Tryptophan biosynthesis</keyword>
<evidence type="ECO:0000313" key="12">
    <source>
        <dbReference type="Proteomes" id="UP000290932"/>
    </source>
</evidence>
<dbReference type="GO" id="GO:0004049">
    <property type="term" value="F:anthranilate synthase activity"/>
    <property type="evidence" value="ECO:0007669"/>
    <property type="project" value="UniProtKB-EC"/>
</dbReference>
<dbReference type="Gene3D" id="3.60.120.10">
    <property type="entry name" value="Anthranilate synthase"/>
    <property type="match status" value="1"/>
</dbReference>
<dbReference type="PANTHER" id="PTHR11236:SF9">
    <property type="entry name" value="ANTHRANILATE SYNTHASE COMPONENT 1"/>
    <property type="match status" value="1"/>
</dbReference>
<feature type="domain" description="Anthranilate synthase component I N-terminal" evidence="10">
    <location>
        <begin position="32"/>
        <end position="172"/>
    </location>
</feature>
<dbReference type="PRINTS" id="PR00095">
    <property type="entry name" value="ANTSNTHASEI"/>
</dbReference>
<evidence type="ECO:0000259" key="9">
    <source>
        <dbReference type="Pfam" id="PF00425"/>
    </source>
</evidence>
<comment type="caution">
    <text evidence="11">The sequence shown here is derived from an EMBL/GenBank/DDBJ whole genome shotgun (WGS) entry which is preliminary data.</text>
</comment>
<dbReference type="InterPro" id="IPR006805">
    <property type="entry name" value="Anth_synth_I_N"/>
</dbReference>
<evidence type="ECO:0000259" key="10">
    <source>
        <dbReference type="Pfam" id="PF04715"/>
    </source>
</evidence>
<evidence type="ECO:0000256" key="5">
    <source>
        <dbReference type="ARBA" id="ARBA00022822"/>
    </source>
</evidence>
<dbReference type="SUPFAM" id="SSF56322">
    <property type="entry name" value="ADC synthase"/>
    <property type="match status" value="1"/>
</dbReference>
<organism evidence="11 12">
    <name type="scientific">Methanoculleus taiwanensis</name>
    <dbReference type="NCBI Taxonomy" id="1550565"/>
    <lineage>
        <taxon>Archaea</taxon>
        <taxon>Methanobacteriati</taxon>
        <taxon>Methanobacteriota</taxon>
        <taxon>Stenosarchaea group</taxon>
        <taxon>Methanomicrobia</taxon>
        <taxon>Methanomicrobiales</taxon>
        <taxon>Methanomicrobiaceae</taxon>
        <taxon>Methanoculleus</taxon>
    </lineage>
</organism>
<comment type="catalytic activity">
    <reaction evidence="8">
        <text>chorismate + L-glutamine = anthranilate + pyruvate + L-glutamate + H(+)</text>
        <dbReference type="Rhea" id="RHEA:21732"/>
        <dbReference type="ChEBI" id="CHEBI:15361"/>
        <dbReference type="ChEBI" id="CHEBI:15378"/>
        <dbReference type="ChEBI" id="CHEBI:16567"/>
        <dbReference type="ChEBI" id="CHEBI:29748"/>
        <dbReference type="ChEBI" id="CHEBI:29985"/>
        <dbReference type="ChEBI" id="CHEBI:58359"/>
        <dbReference type="EC" id="4.1.3.27"/>
    </reaction>
</comment>
<dbReference type="EC" id="4.1.3.27" evidence="3"/>
<sequence>MTLAEFRALAERRDGPLLIPLFCRVPLPACPPSVLYQHLRDGRGCLLESLEGSEKVARYSLICTDPALFVSVGSDGSVDLAGDPRFAAIAASAEGNDPVDLIRSIMHRFEVAPADLPRFSGGMVGYFAYDIVSSIAPTVCPCARDDLGMPVVRFMLATDCLIIDHCEHEAFIVRTPLLAEESDPAAIYDGCRSAIAAAAGRLASLTGEVGIPATAPVPESPLPRMVSSLSREGYMEAVLRIKEHIFAGDIFQAVISRRIEAPAPADPFAVYRVLRSDNPSPYMYYLDFGDTAVVGSSPEMLVRVEGGRVTTVPIAGTRPRGATPGEDDALAAELLADEKERAEHIMLVDLARNDVGAVTAYGSVRLDEFMGVERFSHVQHIVSTVSGTLRPEYDCFDVLKACFPAGTVSGAPKVRAMQLIDAVEGTRRGPYAGAVGHIGFSGAMDMAITIRTAVVRGGTAYIQVGAGIVADSDPGSEWLETERKAGAMLRALGAEGGI</sequence>
<proteinExistence type="inferred from homology"/>
<keyword evidence="4" id="KW-0028">Amino-acid biosynthesis</keyword>
<dbReference type="Pfam" id="PF00425">
    <property type="entry name" value="Chorismate_bind"/>
    <property type="match status" value="1"/>
</dbReference>
<reference evidence="11 12" key="1">
    <citation type="journal article" date="2015" name="Int. J. Syst. Evol. Microbiol.">
        <title>Methanoculleus taiwanensis sp. nov., a methanogen isolated from deep marine sediment at the deformation front area near Taiwan.</title>
        <authorList>
            <person name="Weng C.Y."/>
            <person name="Chen S.C."/>
            <person name="Lai M.C."/>
            <person name="Wu S.Y."/>
            <person name="Lin S."/>
            <person name="Yang T.F."/>
            <person name="Chen P.C."/>
        </authorList>
    </citation>
    <scope>NUCLEOTIDE SEQUENCE [LARGE SCALE GENOMIC DNA]</scope>
    <source>
        <strain evidence="11 12">CYW4</strain>
    </source>
</reference>
<accession>A0A498H4V0</accession>
<feature type="domain" description="Chorismate-utilising enzyme C-terminal" evidence="9">
    <location>
        <begin position="231"/>
        <end position="484"/>
    </location>
</feature>
<dbReference type="InterPro" id="IPR019999">
    <property type="entry name" value="Anth_synth_I-like"/>
</dbReference>
<evidence type="ECO:0000256" key="1">
    <source>
        <dbReference type="ARBA" id="ARBA00004873"/>
    </source>
</evidence>
<name>A0A498H4V0_9EURY</name>
<keyword evidence="12" id="KW-1185">Reference proteome</keyword>
<dbReference type="InterPro" id="IPR005801">
    <property type="entry name" value="ADC_synthase"/>
</dbReference>
<dbReference type="Pfam" id="PF04715">
    <property type="entry name" value="Anth_synt_I_N"/>
    <property type="match status" value="1"/>
</dbReference>
<comment type="similarity">
    <text evidence="2">Belongs to the anthranilate synthase component I family.</text>
</comment>
<dbReference type="InterPro" id="IPR015890">
    <property type="entry name" value="Chorismate_C"/>
</dbReference>
<dbReference type="AlphaFoldDB" id="A0A498H4V0"/>
<evidence type="ECO:0000256" key="2">
    <source>
        <dbReference type="ARBA" id="ARBA00009562"/>
    </source>
</evidence>
<dbReference type="InterPro" id="IPR005256">
    <property type="entry name" value="Anth_synth_I_PabB"/>
</dbReference>
<evidence type="ECO:0000256" key="6">
    <source>
        <dbReference type="ARBA" id="ARBA00023141"/>
    </source>
</evidence>
<evidence type="ECO:0000256" key="3">
    <source>
        <dbReference type="ARBA" id="ARBA00012266"/>
    </source>
</evidence>
<dbReference type="Proteomes" id="UP000290932">
    <property type="component" value="Unassembled WGS sequence"/>
</dbReference>
<protein>
    <recommendedName>
        <fullName evidence="3">anthranilate synthase</fullName>
        <ecNumber evidence="3">4.1.3.27</ecNumber>
    </recommendedName>
</protein>
<evidence type="ECO:0000256" key="8">
    <source>
        <dbReference type="ARBA" id="ARBA00047683"/>
    </source>
</evidence>
<dbReference type="NCBIfam" id="TIGR00564">
    <property type="entry name" value="trpE_most"/>
    <property type="match status" value="1"/>
</dbReference>
<gene>
    <name evidence="11" type="ORF">ABH15_01585</name>
</gene>